<name>A0A316TX42_9BACT</name>
<accession>A0A316TX42</accession>
<dbReference type="EMBL" id="QGGB01000002">
    <property type="protein sequence ID" value="PWN07999.1"/>
    <property type="molecule type" value="Genomic_DNA"/>
</dbReference>
<comment type="caution">
    <text evidence="1">The sequence shown here is derived from an EMBL/GenBank/DDBJ whole genome shotgun (WGS) entry which is preliminary data.</text>
</comment>
<keyword evidence="2" id="KW-1185">Reference proteome</keyword>
<proteinExistence type="predicted"/>
<protein>
    <submittedName>
        <fullName evidence="1">Uncharacterized protein</fullName>
    </submittedName>
</protein>
<dbReference type="AlphaFoldDB" id="A0A316TX42"/>
<dbReference type="Proteomes" id="UP000245533">
    <property type="component" value="Unassembled WGS sequence"/>
</dbReference>
<evidence type="ECO:0000313" key="1">
    <source>
        <dbReference type="EMBL" id="PWN07999.1"/>
    </source>
</evidence>
<organism evidence="1 2">
    <name type="scientific">Rhodohalobacter mucosus</name>
    <dbReference type="NCBI Taxonomy" id="2079485"/>
    <lineage>
        <taxon>Bacteria</taxon>
        <taxon>Pseudomonadati</taxon>
        <taxon>Balneolota</taxon>
        <taxon>Balneolia</taxon>
        <taxon>Balneolales</taxon>
        <taxon>Balneolaceae</taxon>
        <taxon>Rhodohalobacter</taxon>
    </lineage>
</organism>
<sequence>MGTGHSIDSPVRVAHLGINSVISVVDDLLCEKIRKYYCGEFNIPYQNIPRSSKDGRADRIAAYLETVQQIVHTKFEELKNLPLFADSEKDRYFRLLPSSNSLRKTYDYIATLSDPDERRRLTDDLTERMTPGFIDVNIMAKVDALGTAGDGKPLSSEYSDASAALRGYANSSLSSSLVLSAGFNPRLYSYLSEFGDFYRDKAGEIRKKIVLKVSDFRSALIQGKFLAKKGLEVAEFRIESGLNCGGHAFASDGHLMPVLLREFREKKNELVETFQPMVQSFYESMGWDYPDLEIDDITPKITVQGGIGTYGEMQRLMNDFGMDGTGWGSPFLLVPEATCVDDVTTKLLANAGEKDLYLSNVSPLGVPFNNIRGSGSEIYTKKLVDAGKPGSKCPKGFLVSNTEFTENPICTASAQYQLLKINQIKERADLSENEKDRQASRVMEKTCLCTNLGTGSLIRLGIMKPSYGRQEICPGPNVAWFNREYLLDEMVDHIYGRTESLVSAERPHMFAKELCMYVDYLTELTEQTDPEDKSGLNRLKKMRKNLHEGMDLCLEIADSAAYPDENLGSLRSTVLEQRKRLDMLFKADVA</sequence>
<reference evidence="1 2" key="1">
    <citation type="submission" date="2018-05" db="EMBL/GenBank/DDBJ databases">
        <title>Rhodohalobacter halophilus gen. nov., sp. nov., a moderately halophilic member of the family Balneolaceae.</title>
        <authorList>
            <person name="Liu Z.-W."/>
        </authorList>
    </citation>
    <scope>NUCLEOTIDE SEQUENCE [LARGE SCALE GENOMIC DNA]</scope>
    <source>
        <strain evidence="1 2">8A47</strain>
    </source>
</reference>
<gene>
    <name evidence="1" type="ORF">DDZ15_03025</name>
</gene>
<evidence type="ECO:0000313" key="2">
    <source>
        <dbReference type="Proteomes" id="UP000245533"/>
    </source>
</evidence>